<dbReference type="AlphaFoldDB" id="A0A3B0YN03"/>
<dbReference type="Pfam" id="PF12339">
    <property type="entry name" value="DNAJ_related"/>
    <property type="match status" value="1"/>
</dbReference>
<accession>A0A3B0YN03</accession>
<dbReference type="InterPro" id="IPR021059">
    <property type="entry name" value="DnaJ-related_N"/>
</dbReference>
<evidence type="ECO:0000313" key="2">
    <source>
        <dbReference type="EMBL" id="VAW69756.1"/>
    </source>
</evidence>
<reference evidence="2" key="1">
    <citation type="submission" date="2018-06" db="EMBL/GenBank/DDBJ databases">
        <authorList>
            <person name="Zhirakovskaya E."/>
        </authorList>
    </citation>
    <scope>NUCLEOTIDE SEQUENCE</scope>
</reference>
<proteinExistence type="predicted"/>
<protein>
    <recommendedName>
        <fullName evidence="1">DnaJ-related protein N-terminal domain-containing protein</fullName>
    </recommendedName>
</protein>
<dbReference type="EMBL" id="UOFJ01000458">
    <property type="protein sequence ID" value="VAW69756.1"/>
    <property type="molecule type" value="Genomic_DNA"/>
</dbReference>
<name>A0A3B0YN03_9ZZZZ</name>
<feature type="domain" description="DnaJ-related protein N-terminal" evidence="1">
    <location>
        <begin position="7"/>
        <end position="145"/>
    </location>
</feature>
<sequence length="162" mass="18287">MRSNASLCLKILSILKSTDNELSLYDLMQLLESGGYDISASSESADGADDYNVKMYRKNFIVMNGLYQLRNELSGSGYYLFISSLKIAILPENVAKSHEVTINPGDVPENVAYVQSLADYYLDWHNFNSVDKNDVDRLLIGFWTQFAEHNDGQRVKDKQSLA</sequence>
<organism evidence="2">
    <name type="scientific">hydrothermal vent metagenome</name>
    <dbReference type="NCBI Taxonomy" id="652676"/>
    <lineage>
        <taxon>unclassified sequences</taxon>
        <taxon>metagenomes</taxon>
        <taxon>ecological metagenomes</taxon>
    </lineage>
</organism>
<feature type="non-terminal residue" evidence="2">
    <location>
        <position position="162"/>
    </location>
</feature>
<evidence type="ECO:0000259" key="1">
    <source>
        <dbReference type="Pfam" id="PF12339"/>
    </source>
</evidence>
<gene>
    <name evidence="2" type="ORF">MNBD_GAMMA10-622</name>
</gene>